<gene>
    <name evidence="6" type="ORF">SAMN05216190_10147</name>
</gene>
<organism evidence="6 7">
    <name type="scientific">Pseudomonas borbori</name>
    <dbReference type="NCBI Taxonomy" id="289003"/>
    <lineage>
        <taxon>Bacteria</taxon>
        <taxon>Pseudomonadati</taxon>
        <taxon>Pseudomonadota</taxon>
        <taxon>Gammaproteobacteria</taxon>
        <taxon>Pseudomonadales</taxon>
        <taxon>Pseudomonadaceae</taxon>
        <taxon>Pseudomonas</taxon>
    </lineage>
</organism>
<evidence type="ECO:0000259" key="5">
    <source>
        <dbReference type="Pfam" id="PF13675"/>
    </source>
</evidence>
<accession>A0A1I5K603</accession>
<evidence type="ECO:0000256" key="1">
    <source>
        <dbReference type="ARBA" id="ARBA00004141"/>
    </source>
</evidence>
<dbReference type="EMBL" id="FOWX01000001">
    <property type="protein sequence ID" value="SFO80485.1"/>
    <property type="molecule type" value="Genomic_DNA"/>
</dbReference>
<dbReference type="Gene3D" id="1.20.120.960">
    <property type="entry name" value="Histidine kinase NarX, sensor domain"/>
    <property type="match status" value="1"/>
</dbReference>
<dbReference type="OrthoDB" id="952521at2"/>
<dbReference type="InterPro" id="IPR042295">
    <property type="entry name" value="NarX-like_N_sf"/>
</dbReference>
<name>A0A1I5K603_9PSED</name>
<feature type="domain" description="NarX-like N-terminal" evidence="5">
    <location>
        <begin position="141"/>
        <end position="200"/>
    </location>
</feature>
<dbReference type="InterPro" id="IPR029095">
    <property type="entry name" value="NarX-like_N"/>
</dbReference>
<proteinExistence type="predicted"/>
<keyword evidence="4" id="KW-0472">Membrane</keyword>
<dbReference type="AlphaFoldDB" id="A0A1I5K603"/>
<dbReference type="Proteomes" id="UP000198784">
    <property type="component" value="Unassembled WGS sequence"/>
</dbReference>
<evidence type="ECO:0000256" key="3">
    <source>
        <dbReference type="ARBA" id="ARBA00022989"/>
    </source>
</evidence>
<sequence length="258" mass="29115">MWRSLFSSLLLFGMSLYWTPVWAQISTTEAVNLSGMQRMLSQRIAKSYLMIGSEVRAEQANQQLDQSLARFESNLLALDDYASSPPIEQQLQRVTLLWQEYRSLVLQRPERESAVRVLSLSDQLLAECETLVAQIERSGAGRTAQLVNRSGRQRMLSQRIAKLYLALSWKLPQQELQTQFGQAVSEFSQALDELQAAPENNAAIDAALTKASAQWAFSQSGFRLSEDGRYVPTLISITCETLLEQMEGLTRAYTELLL</sequence>
<evidence type="ECO:0000256" key="4">
    <source>
        <dbReference type="ARBA" id="ARBA00023136"/>
    </source>
</evidence>
<keyword evidence="3" id="KW-1133">Transmembrane helix</keyword>
<evidence type="ECO:0000313" key="6">
    <source>
        <dbReference type="EMBL" id="SFO80485.1"/>
    </source>
</evidence>
<dbReference type="RefSeq" id="WP_090496615.1">
    <property type="nucleotide sequence ID" value="NZ_FOWX01000001.1"/>
</dbReference>
<evidence type="ECO:0000313" key="7">
    <source>
        <dbReference type="Proteomes" id="UP000198784"/>
    </source>
</evidence>
<reference evidence="7" key="1">
    <citation type="submission" date="2016-10" db="EMBL/GenBank/DDBJ databases">
        <authorList>
            <person name="Varghese N."/>
            <person name="Submissions S."/>
        </authorList>
    </citation>
    <scope>NUCLEOTIDE SEQUENCE [LARGE SCALE GENOMIC DNA]</scope>
    <source>
        <strain evidence="7">DSM 17834</strain>
    </source>
</reference>
<feature type="domain" description="NarX-like N-terminal" evidence="5">
    <location>
        <begin position="22"/>
        <end position="109"/>
    </location>
</feature>
<keyword evidence="2" id="KW-0812">Transmembrane</keyword>
<dbReference type="STRING" id="289003.SAMN05216190_10147"/>
<evidence type="ECO:0000256" key="2">
    <source>
        <dbReference type="ARBA" id="ARBA00022692"/>
    </source>
</evidence>
<protein>
    <submittedName>
        <fullName evidence="6">Type IV pili methyl-accepting chemotaxis transducer N-term</fullName>
    </submittedName>
</protein>
<dbReference type="GO" id="GO:0016020">
    <property type="term" value="C:membrane"/>
    <property type="evidence" value="ECO:0007669"/>
    <property type="project" value="UniProtKB-SubCell"/>
</dbReference>
<comment type="subcellular location">
    <subcellularLocation>
        <location evidence="1">Membrane</location>
        <topology evidence="1">Multi-pass membrane protein</topology>
    </subcellularLocation>
</comment>
<keyword evidence="7" id="KW-1185">Reference proteome</keyword>
<dbReference type="Pfam" id="PF13675">
    <property type="entry name" value="PilJ"/>
    <property type="match status" value="2"/>
</dbReference>